<evidence type="ECO:0000313" key="11">
    <source>
        <dbReference type="EMBL" id="BAX80053.1"/>
    </source>
</evidence>
<dbReference type="CDD" id="cd13131">
    <property type="entry name" value="MATE_NorM_like"/>
    <property type="match status" value="1"/>
</dbReference>
<dbReference type="GO" id="GO:0015297">
    <property type="term" value="F:antiporter activity"/>
    <property type="evidence" value="ECO:0007669"/>
    <property type="project" value="UniProtKB-KW"/>
</dbReference>
<evidence type="ECO:0000256" key="2">
    <source>
        <dbReference type="ARBA" id="ARBA00022448"/>
    </source>
</evidence>
<evidence type="ECO:0000256" key="3">
    <source>
        <dbReference type="ARBA" id="ARBA00022449"/>
    </source>
</evidence>
<dbReference type="InterPro" id="IPR048279">
    <property type="entry name" value="MdtK-like"/>
</dbReference>
<keyword evidence="4" id="KW-1003">Cell membrane</keyword>
<evidence type="ECO:0000256" key="9">
    <source>
        <dbReference type="ARBA" id="ARBA00031636"/>
    </source>
</evidence>
<feature type="transmembrane region" description="Helical" evidence="10">
    <location>
        <begin position="192"/>
        <end position="215"/>
    </location>
</feature>
<dbReference type="InterPro" id="IPR002528">
    <property type="entry name" value="MATE_fam"/>
</dbReference>
<feature type="transmembrane region" description="Helical" evidence="10">
    <location>
        <begin position="95"/>
        <end position="120"/>
    </location>
</feature>
<evidence type="ECO:0000256" key="5">
    <source>
        <dbReference type="ARBA" id="ARBA00022692"/>
    </source>
</evidence>
<keyword evidence="2" id="KW-0813">Transport</keyword>
<dbReference type="InterPro" id="IPR050222">
    <property type="entry name" value="MATE_MdtK"/>
</dbReference>
<feature type="transmembrane region" description="Helical" evidence="10">
    <location>
        <begin position="324"/>
        <end position="346"/>
    </location>
</feature>
<proteinExistence type="predicted"/>
<dbReference type="PIRSF" id="PIRSF006603">
    <property type="entry name" value="DinF"/>
    <property type="match status" value="1"/>
</dbReference>
<feature type="transmembrane region" description="Helical" evidence="10">
    <location>
        <begin position="251"/>
        <end position="268"/>
    </location>
</feature>
<name>A0A1Y1CJ02_9BACT</name>
<evidence type="ECO:0000256" key="7">
    <source>
        <dbReference type="ARBA" id="ARBA00023065"/>
    </source>
</evidence>
<feature type="transmembrane region" description="Helical" evidence="10">
    <location>
        <begin position="132"/>
        <end position="149"/>
    </location>
</feature>
<evidence type="ECO:0000313" key="12">
    <source>
        <dbReference type="Proteomes" id="UP000218267"/>
    </source>
</evidence>
<evidence type="ECO:0000256" key="10">
    <source>
        <dbReference type="SAM" id="Phobius"/>
    </source>
</evidence>
<dbReference type="PANTHER" id="PTHR43298:SF2">
    <property type="entry name" value="FMN_FAD EXPORTER YEEO-RELATED"/>
    <property type="match status" value="1"/>
</dbReference>
<dbReference type="RefSeq" id="WP_162845412.1">
    <property type="nucleotide sequence ID" value="NZ_AP018042.1"/>
</dbReference>
<sequence length="445" mass="49088">MKFWKQEAGEYKKTLSLSIPVIIAQAGQITVVLIDNIMIGQLGTIPFAAASFTNTLFSLVLIFGMGYSFALTPLIGKSWGEKDYDSIGAWIKNGILANAFMGVALALLLLILYVLIPYMGQPESIIDSSRNYLAILITSVIPMMVFYGYKQFAEGVGDTKTAMKIMLWANVINTLGNYVFMYGKFGAPEMGLTGAGIGTLLARIFMALAFIVLFYKNRKYKLFVKLYQQSAFCWDRFVQIVKLGIPLGGQIVMEASAFGLCAIMMGWLTEVDLAAHQIAITLSTLGFMIYQGLGAGTTIRVSHYKGADNKEGISRATKTAMNLMYLYSAVIVILFIGGRHLLPLLFTRDITVINLAAQMLIVCSIFQVLDGIQIILAGTLRGFADARIPALITFISYFLISIPFSYLSAFKWGFGAVGIWFGFPVGLLVCSTLFQIRYKYILKKI</sequence>
<dbReference type="GO" id="GO:0006811">
    <property type="term" value="P:monoatomic ion transport"/>
    <property type="evidence" value="ECO:0007669"/>
    <property type="project" value="UniProtKB-KW"/>
</dbReference>
<dbReference type="Proteomes" id="UP000218267">
    <property type="component" value="Chromosome"/>
</dbReference>
<dbReference type="NCBIfam" id="TIGR00797">
    <property type="entry name" value="matE"/>
    <property type="match status" value="1"/>
</dbReference>
<keyword evidence="7" id="KW-0406">Ion transport</keyword>
<feature type="transmembrane region" description="Helical" evidence="10">
    <location>
        <begin position="21"/>
        <end position="43"/>
    </location>
</feature>
<feature type="transmembrane region" description="Helical" evidence="10">
    <location>
        <begin position="55"/>
        <end position="75"/>
    </location>
</feature>
<evidence type="ECO:0000256" key="1">
    <source>
        <dbReference type="ARBA" id="ARBA00004651"/>
    </source>
</evidence>
<dbReference type="KEGG" id="mbas:ALGA_1678"/>
<feature type="transmembrane region" description="Helical" evidence="10">
    <location>
        <begin position="352"/>
        <end position="376"/>
    </location>
</feature>
<feature type="transmembrane region" description="Helical" evidence="10">
    <location>
        <begin position="274"/>
        <end position="293"/>
    </location>
</feature>
<keyword evidence="5 10" id="KW-0812">Transmembrane</keyword>
<evidence type="ECO:0000256" key="8">
    <source>
        <dbReference type="ARBA" id="ARBA00023136"/>
    </source>
</evidence>
<reference evidence="12" key="2">
    <citation type="journal article" date="2020" name="Antonie Van Leeuwenhoek">
        <title>Labilibaculum antarcticum sp. nov., a novel facultative anaerobic, psychrotorelant bacterium isolated from marine sediment of Antarctica.</title>
        <authorList>
            <person name="Watanabe M."/>
            <person name="Kojima H."/>
            <person name="Fukui M."/>
        </authorList>
    </citation>
    <scope>NUCLEOTIDE SEQUENCE [LARGE SCALE GENOMIC DNA]</scope>
    <source>
        <strain evidence="12">SPP2</strain>
    </source>
</reference>
<feature type="transmembrane region" description="Helical" evidence="10">
    <location>
        <begin position="388"/>
        <end position="406"/>
    </location>
</feature>
<dbReference type="EMBL" id="AP018042">
    <property type="protein sequence ID" value="BAX80053.1"/>
    <property type="molecule type" value="Genomic_DNA"/>
</dbReference>
<dbReference type="GO" id="GO:0005886">
    <property type="term" value="C:plasma membrane"/>
    <property type="evidence" value="ECO:0007669"/>
    <property type="project" value="UniProtKB-SubCell"/>
</dbReference>
<keyword evidence="3" id="KW-0050">Antiport</keyword>
<feature type="transmembrane region" description="Helical" evidence="10">
    <location>
        <begin position="412"/>
        <end position="434"/>
    </location>
</feature>
<reference evidence="11 12" key="1">
    <citation type="journal article" date="2018" name="Mar. Genomics">
        <title>Complete genome sequence of Marinifilaceae bacterium strain SPP2, isolated from the Antarctic marine sediment.</title>
        <authorList>
            <person name="Watanabe M."/>
            <person name="Kojima H."/>
            <person name="Fukui M."/>
        </authorList>
    </citation>
    <scope>NUCLEOTIDE SEQUENCE [LARGE SCALE GENOMIC DNA]</scope>
    <source>
        <strain evidence="11 12">SPP2</strain>
    </source>
</reference>
<dbReference type="AlphaFoldDB" id="A0A1Y1CJ02"/>
<organism evidence="11 12">
    <name type="scientific">Labilibaculum antarcticum</name>
    <dbReference type="NCBI Taxonomy" id="1717717"/>
    <lineage>
        <taxon>Bacteria</taxon>
        <taxon>Pseudomonadati</taxon>
        <taxon>Bacteroidota</taxon>
        <taxon>Bacteroidia</taxon>
        <taxon>Marinilabiliales</taxon>
        <taxon>Marinifilaceae</taxon>
        <taxon>Labilibaculum</taxon>
    </lineage>
</organism>
<comment type="subcellular location">
    <subcellularLocation>
        <location evidence="1">Cell membrane</location>
        <topology evidence="1">Multi-pass membrane protein</topology>
    </subcellularLocation>
</comment>
<dbReference type="Pfam" id="PF01554">
    <property type="entry name" value="MatE"/>
    <property type="match status" value="2"/>
</dbReference>
<keyword evidence="8 10" id="KW-0472">Membrane</keyword>
<dbReference type="PANTHER" id="PTHR43298">
    <property type="entry name" value="MULTIDRUG RESISTANCE PROTEIN NORM-RELATED"/>
    <property type="match status" value="1"/>
</dbReference>
<keyword evidence="12" id="KW-1185">Reference proteome</keyword>
<evidence type="ECO:0000256" key="6">
    <source>
        <dbReference type="ARBA" id="ARBA00022989"/>
    </source>
</evidence>
<gene>
    <name evidence="11" type="ORF">ALGA_1678</name>
</gene>
<evidence type="ECO:0000256" key="4">
    <source>
        <dbReference type="ARBA" id="ARBA00022475"/>
    </source>
</evidence>
<accession>A0A1Y1CJ02</accession>
<protein>
    <recommendedName>
        <fullName evidence="9">Multidrug-efflux transporter</fullName>
    </recommendedName>
</protein>
<keyword evidence="6 10" id="KW-1133">Transmembrane helix</keyword>
<feature type="transmembrane region" description="Helical" evidence="10">
    <location>
        <begin position="161"/>
        <end position="180"/>
    </location>
</feature>
<dbReference type="GO" id="GO:0042910">
    <property type="term" value="F:xenobiotic transmembrane transporter activity"/>
    <property type="evidence" value="ECO:0007669"/>
    <property type="project" value="InterPro"/>
</dbReference>